<name>A0ABV2Z1N4_9ACTN</name>
<comment type="caution">
    <text evidence="1">The sequence shown here is derived from an EMBL/GenBank/DDBJ whole genome shotgun (WGS) entry which is preliminary data.</text>
</comment>
<dbReference type="RefSeq" id="WP_157848092.1">
    <property type="nucleotide sequence ID" value="NZ_JBEZVI010000013.1"/>
</dbReference>
<dbReference type="Proteomes" id="UP001550853">
    <property type="component" value="Unassembled WGS sequence"/>
</dbReference>
<evidence type="ECO:0000313" key="1">
    <source>
        <dbReference type="EMBL" id="MEU3711917.1"/>
    </source>
</evidence>
<organism evidence="1 2">
    <name type="scientific">Streptomyces catenulae</name>
    <dbReference type="NCBI Taxonomy" id="66875"/>
    <lineage>
        <taxon>Bacteria</taxon>
        <taxon>Bacillati</taxon>
        <taxon>Actinomycetota</taxon>
        <taxon>Actinomycetes</taxon>
        <taxon>Kitasatosporales</taxon>
        <taxon>Streptomycetaceae</taxon>
        <taxon>Streptomyces</taxon>
    </lineage>
</organism>
<reference evidence="1 2" key="1">
    <citation type="submission" date="2024-06" db="EMBL/GenBank/DDBJ databases">
        <title>The Natural Products Discovery Center: Release of the First 8490 Sequenced Strains for Exploring Actinobacteria Biosynthetic Diversity.</title>
        <authorList>
            <person name="Kalkreuter E."/>
            <person name="Kautsar S.A."/>
            <person name="Yang D."/>
            <person name="Bader C.D."/>
            <person name="Teijaro C.N."/>
            <person name="Fluegel L."/>
            <person name="Davis C.M."/>
            <person name="Simpson J.R."/>
            <person name="Lauterbach L."/>
            <person name="Steele A.D."/>
            <person name="Gui C."/>
            <person name="Meng S."/>
            <person name="Li G."/>
            <person name="Viehrig K."/>
            <person name="Ye F."/>
            <person name="Su P."/>
            <person name="Kiefer A.F."/>
            <person name="Nichols A."/>
            <person name="Cepeda A.J."/>
            <person name="Yan W."/>
            <person name="Fan B."/>
            <person name="Jiang Y."/>
            <person name="Adhikari A."/>
            <person name="Zheng C.-J."/>
            <person name="Schuster L."/>
            <person name="Cowan T.M."/>
            <person name="Smanski M.J."/>
            <person name="Chevrette M.G."/>
            <person name="De Carvalho L.P.S."/>
            <person name="Shen B."/>
        </authorList>
    </citation>
    <scope>NUCLEOTIDE SEQUENCE [LARGE SCALE GENOMIC DNA]</scope>
    <source>
        <strain evidence="1 2">NPDC033039</strain>
    </source>
</reference>
<evidence type="ECO:0000313" key="2">
    <source>
        <dbReference type="Proteomes" id="UP001550853"/>
    </source>
</evidence>
<dbReference type="EMBL" id="JBEZVI010000013">
    <property type="protein sequence ID" value="MEU3711917.1"/>
    <property type="molecule type" value="Genomic_DNA"/>
</dbReference>
<sequence>MSRDGQLLTTFTSGKGQSKGSFRLGGAEYTVRAHAFGGTYELLTEAGTCVATAERVGRRNWSLRASGQEFVFRRASFAGRNQELLGADGEPVGSIACAAGFKLGATADLPGLADEAQVFVTAVMLLRWQRQRNTVAASTAASG</sequence>
<proteinExistence type="predicted"/>
<protein>
    <submittedName>
        <fullName evidence="1">Uncharacterized protein</fullName>
    </submittedName>
</protein>
<gene>
    <name evidence="1" type="ORF">AB0E61_17695</name>
</gene>
<keyword evidence="2" id="KW-1185">Reference proteome</keyword>
<accession>A0ABV2Z1N4</accession>